<reference evidence="3 4" key="1">
    <citation type="submission" date="2020-06" db="EMBL/GenBank/DDBJ databases">
        <title>WGS assembly of Ceratodon purpureus strain R40.</title>
        <authorList>
            <person name="Carey S.B."/>
            <person name="Jenkins J."/>
            <person name="Shu S."/>
            <person name="Lovell J.T."/>
            <person name="Sreedasyam A."/>
            <person name="Maumus F."/>
            <person name="Tiley G.P."/>
            <person name="Fernandez-Pozo N."/>
            <person name="Barry K."/>
            <person name="Chen C."/>
            <person name="Wang M."/>
            <person name="Lipzen A."/>
            <person name="Daum C."/>
            <person name="Saski C.A."/>
            <person name="Payton A.C."/>
            <person name="Mcbreen J.C."/>
            <person name="Conrad R.E."/>
            <person name="Kollar L.M."/>
            <person name="Olsson S."/>
            <person name="Huttunen S."/>
            <person name="Landis J.B."/>
            <person name="Wickett N.J."/>
            <person name="Johnson M.G."/>
            <person name="Rensing S.A."/>
            <person name="Grimwood J."/>
            <person name="Schmutz J."/>
            <person name="Mcdaniel S.F."/>
        </authorList>
    </citation>
    <scope>NUCLEOTIDE SEQUENCE [LARGE SCALE GENOMIC DNA]</scope>
    <source>
        <strain evidence="3 4">R40</strain>
    </source>
</reference>
<feature type="compositionally biased region" description="Basic and acidic residues" evidence="1">
    <location>
        <begin position="53"/>
        <end position="62"/>
    </location>
</feature>
<feature type="region of interest" description="Disordered" evidence="1">
    <location>
        <begin position="44"/>
        <end position="68"/>
    </location>
</feature>
<comment type="caution">
    <text evidence="3">The sequence shown here is derived from an EMBL/GenBank/DDBJ whole genome shotgun (WGS) entry which is preliminary data.</text>
</comment>
<protein>
    <recommendedName>
        <fullName evidence="2">Small ribosomal subunit protein mS35 mitochondrial conserved domain-containing protein</fullName>
    </recommendedName>
</protein>
<evidence type="ECO:0000259" key="2">
    <source>
        <dbReference type="Pfam" id="PF10213"/>
    </source>
</evidence>
<dbReference type="EMBL" id="CM026432">
    <property type="protein sequence ID" value="KAG0557133.1"/>
    <property type="molecule type" value="Genomic_DNA"/>
</dbReference>
<evidence type="ECO:0000256" key="1">
    <source>
        <dbReference type="SAM" id="MobiDB-lite"/>
    </source>
</evidence>
<feature type="domain" description="Small ribosomal subunit protein mS35 mitochondrial conserved" evidence="2">
    <location>
        <begin position="150"/>
        <end position="226"/>
    </location>
</feature>
<dbReference type="OrthoDB" id="283424at2759"/>
<dbReference type="InterPro" id="IPR039848">
    <property type="entry name" value="Ribosomal_mS35_mt"/>
</dbReference>
<gene>
    <name evidence="3" type="ORF">KC19_11G104700</name>
</gene>
<dbReference type="Proteomes" id="UP000822688">
    <property type="component" value="Chromosome 11"/>
</dbReference>
<dbReference type="InterPro" id="IPR019349">
    <property type="entry name" value="Ribosomal_mS35_mit"/>
</dbReference>
<dbReference type="AlphaFoldDB" id="A0A8T0GDN3"/>
<dbReference type="PANTHER" id="PTHR13490">
    <property type="entry name" value="MITOCHONDRIAL 28S RIBOSOMAL PROTEIN S28"/>
    <property type="match status" value="1"/>
</dbReference>
<proteinExistence type="predicted"/>
<dbReference type="GO" id="GO:0005763">
    <property type="term" value="C:mitochondrial small ribosomal subunit"/>
    <property type="evidence" value="ECO:0007669"/>
    <property type="project" value="TreeGrafter"/>
</dbReference>
<keyword evidence="4" id="KW-1185">Reference proteome</keyword>
<dbReference type="GO" id="GO:0003735">
    <property type="term" value="F:structural constituent of ribosome"/>
    <property type="evidence" value="ECO:0007669"/>
    <property type="project" value="InterPro"/>
</dbReference>
<dbReference type="Pfam" id="PF10213">
    <property type="entry name" value="MRP-S28"/>
    <property type="match status" value="1"/>
</dbReference>
<dbReference type="GO" id="GO:0032543">
    <property type="term" value="P:mitochondrial translation"/>
    <property type="evidence" value="ECO:0007669"/>
    <property type="project" value="InterPro"/>
</dbReference>
<name>A0A8T0GDN3_CERPU</name>
<accession>A0A8T0GDN3</accession>
<dbReference type="Gene3D" id="3.30.160.20">
    <property type="match status" value="1"/>
</dbReference>
<organism evidence="3 4">
    <name type="scientific">Ceratodon purpureus</name>
    <name type="common">Fire moss</name>
    <name type="synonym">Dicranum purpureum</name>
    <dbReference type="NCBI Taxonomy" id="3225"/>
    <lineage>
        <taxon>Eukaryota</taxon>
        <taxon>Viridiplantae</taxon>
        <taxon>Streptophyta</taxon>
        <taxon>Embryophyta</taxon>
        <taxon>Bryophyta</taxon>
        <taxon>Bryophytina</taxon>
        <taxon>Bryopsida</taxon>
        <taxon>Dicranidae</taxon>
        <taxon>Pseudoditrichales</taxon>
        <taxon>Ditrichaceae</taxon>
        <taxon>Ceratodon</taxon>
    </lineage>
</organism>
<sequence>MQRVRWAALRQVEQAVGLSRGSARSLPSYSCGFPLWERSGVNFSPFSTSSEGEPPKDGEKPPRPKKMRRRARFGTYDKTFEDELDMVPLEQGITHLYNTRGIVDKWLGHPTLDSIFPDKDLYAKGECPNIDPPGEGPVLRWTTRVVLGPGGDAWHPANRKVKLAVYLKELQLTKQARERLLLIVGKRYNANNDELTITSERFDLREENRKDALRTLYALIDEANTANVNVSSTQSTAVPSNAAAAIAS</sequence>
<evidence type="ECO:0000313" key="4">
    <source>
        <dbReference type="Proteomes" id="UP000822688"/>
    </source>
</evidence>
<dbReference type="PANTHER" id="PTHR13490:SF0">
    <property type="entry name" value="SMALL RIBOSOMAL SUBUNIT PROTEIN MS35"/>
    <property type="match status" value="1"/>
</dbReference>
<evidence type="ECO:0000313" key="3">
    <source>
        <dbReference type="EMBL" id="KAG0557133.1"/>
    </source>
</evidence>